<evidence type="ECO:0000259" key="2">
    <source>
        <dbReference type="Pfam" id="PF01370"/>
    </source>
</evidence>
<dbReference type="PANTHER" id="PTHR43574">
    <property type="entry name" value="EPIMERASE-RELATED"/>
    <property type="match status" value="1"/>
</dbReference>
<feature type="domain" description="NAD-dependent epimerase/dehydratase" evidence="2">
    <location>
        <begin position="3"/>
        <end position="194"/>
    </location>
</feature>
<dbReference type="Gene3D" id="3.40.50.720">
    <property type="entry name" value="NAD(P)-binding Rossmann-like Domain"/>
    <property type="match status" value="1"/>
</dbReference>
<dbReference type="InterPro" id="IPR001509">
    <property type="entry name" value="Epimerase_deHydtase"/>
</dbReference>
<comment type="caution">
    <text evidence="3">The sequence shown here is derived from an EMBL/GenBank/DDBJ whole genome shotgun (WGS) entry which is preliminary data.</text>
</comment>
<evidence type="ECO:0000256" key="1">
    <source>
        <dbReference type="ARBA" id="ARBA00023027"/>
    </source>
</evidence>
<accession>X0XF48</accession>
<evidence type="ECO:0000313" key="3">
    <source>
        <dbReference type="EMBL" id="GAG41824.1"/>
    </source>
</evidence>
<feature type="non-terminal residue" evidence="3">
    <location>
        <position position="198"/>
    </location>
</feature>
<name>X0XF48_9ZZZZ</name>
<dbReference type="AlphaFoldDB" id="X0XF48"/>
<organism evidence="3">
    <name type="scientific">marine sediment metagenome</name>
    <dbReference type="NCBI Taxonomy" id="412755"/>
    <lineage>
        <taxon>unclassified sequences</taxon>
        <taxon>metagenomes</taxon>
        <taxon>ecological metagenomes</taxon>
    </lineage>
</organism>
<sequence>MEVFITGGAGFIGSHLIERLLSDGRKIICVDSFNDYYDPEIKKGNVAPFLGNSLFSLHEVDIRNADAMEGIFEGENIDMVVHLAARVGVRPSLAQPLLYDEVNVGGTVRLLELCRRSGVKKIIFGSSSSVYGANEKVPFSENDSVDAPLSPYAATKRAGELLCYAYHKIYGIAVCCLRFFTVYGPRQRPDMAIHRFTR</sequence>
<dbReference type="InterPro" id="IPR036291">
    <property type="entry name" value="NAD(P)-bd_dom_sf"/>
</dbReference>
<protein>
    <recommendedName>
        <fullName evidence="2">NAD-dependent epimerase/dehydratase domain-containing protein</fullName>
    </recommendedName>
</protein>
<keyword evidence="1" id="KW-0520">NAD</keyword>
<gene>
    <name evidence="3" type="ORF">S01H1_62681</name>
</gene>
<reference evidence="3" key="1">
    <citation type="journal article" date="2014" name="Front. Microbiol.">
        <title>High frequency of phylogenetically diverse reductive dehalogenase-homologous genes in deep subseafloor sedimentary metagenomes.</title>
        <authorList>
            <person name="Kawai M."/>
            <person name="Futagami T."/>
            <person name="Toyoda A."/>
            <person name="Takaki Y."/>
            <person name="Nishi S."/>
            <person name="Hori S."/>
            <person name="Arai W."/>
            <person name="Tsubouchi T."/>
            <person name="Morono Y."/>
            <person name="Uchiyama I."/>
            <person name="Ito T."/>
            <person name="Fujiyama A."/>
            <person name="Inagaki F."/>
            <person name="Takami H."/>
        </authorList>
    </citation>
    <scope>NUCLEOTIDE SEQUENCE</scope>
    <source>
        <strain evidence="3">Expedition CK06-06</strain>
    </source>
</reference>
<dbReference type="SUPFAM" id="SSF51735">
    <property type="entry name" value="NAD(P)-binding Rossmann-fold domains"/>
    <property type="match status" value="1"/>
</dbReference>
<dbReference type="Pfam" id="PF01370">
    <property type="entry name" value="Epimerase"/>
    <property type="match status" value="1"/>
</dbReference>
<proteinExistence type="predicted"/>
<dbReference type="EMBL" id="BARS01041193">
    <property type="protein sequence ID" value="GAG41824.1"/>
    <property type="molecule type" value="Genomic_DNA"/>
</dbReference>